<protein>
    <submittedName>
        <fullName evidence="3">Macro domain-containing protein</fullName>
    </submittedName>
</protein>
<evidence type="ECO:0000259" key="2">
    <source>
        <dbReference type="PROSITE" id="PS51154"/>
    </source>
</evidence>
<dbReference type="InterPro" id="IPR002589">
    <property type="entry name" value="Macro_dom"/>
</dbReference>
<evidence type="ECO:0000313" key="3">
    <source>
        <dbReference type="EMBL" id="QSQ20566.1"/>
    </source>
</evidence>
<accession>A0ABX7NT40</accession>
<dbReference type="PROSITE" id="PS51154">
    <property type="entry name" value="MACRO"/>
    <property type="match status" value="1"/>
</dbReference>
<feature type="domain" description="Macro" evidence="2">
    <location>
        <begin position="1"/>
        <end position="165"/>
    </location>
</feature>
<dbReference type="SMART" id="SM00506">
    <property type="entry name" value="A1pp"/>
    <property type="match status" value="1"/>
</dbReference>
<proteinExistence type="predicted"/>
<dbReference type="Pfam" id="PF01661">
    <property type="entry name" value="Macro"/>
    <property type="match status" value="1"/>
</dbReference>
<dbReference type="InterPro" id="IPR050892">
    <property type="entry name" value="ADP-ribose_metab_enzymes"/>
</dbReference>
<dbReference type="PANTHER" id="PTHR12521:SF0">
    <property type="entry name" value="ADP-RIBOSE GLYCOHYDROLASE OARD1"/>
    <property type="match status" value="1"/>
</dbReference>
<dbReference type="EMBL" id="CP071090">
    <property type="protein sequence ID" value="QSQ20566.1"/>
    <property type="molecule type" value="Genomic_DNA"/>
</dbReference>
<dbReference type="PANTHER" id="PTHR12521">
    <property type="entry name" value="PROTEIN C6ORF130"/>
    <property type="match status" value="1"/>
</dbReference>
<dbReference type="SUPFAM" id="SSF52949">
    <property type="entry name" value="Macro domain-like"/>
    <property type="match status" value="1"/>
</dbReference>
<name>A0ABX7NT40_9BACT</name>
<dbReference type="CDD" id="cd02901">
    <property type="entry name" value="Macro_Poa1p-like"/>
    <property type="match status" value="1"/>
</dbReference>
<evidence type="ECO:0000256" key="1">
    <source>
        <dbReference type="ARBA" id="ARBA00035885"/>
    </source>
</evidence>
<keyword evidence="4" id="KW-1185">Reference proteome</keyword>
<dbReference type="Gene3D" id="3.40.220.10">
    <property type="entry name" value="Leucine Aminopeptidase, subunit E, domain 1"/>
    <property type="match status" value="1"/>
</dbReference>
<gene>
    <name evidence="3" type="ORF">JY651_35795</name>
</gene>
<evidence type="ECO:0000313" key="4">
    <source>
        <dbReference type="Proteomes" id="UP000662747"/>
    </source>
</evidence>
<comment type="catalytic activity">
    <reaction evidence="1">
        <text>an N-(ADP-alpha-D-ribosyl)-thymidine in DNA + H2O = a thymidine in DNA + ADP-D-ribose</text>
        <dbReference type="Rhea" id="RHEA:71655"/>
        <dbReference type="Rhea" id="RHEA-COMP:13556"/>
        <dbReference type="Rhea" id="RHEA-COMP:18051"/>
        <dbReference type="ChEBI" id="CHEBI:15377"/>
        <dbReference type="ChEBI" id="CHEBI:57967"/>
        <dbReference type="ChEBI" id="CHEBI:137386"/>
        <dbReference type="ChEBI" id="CHEBI:191199"/>
    </reaction>
    <physiologicalReaction direction="left-to-right" evidence="1">
        <dbReference type="Rhea" id="RHEA:71656"/>
    </physiologicalReaction>
</comment>
<dbReference type="RefSeq" id="WP_206722146.1">
    <property type="nucleotide sequence ID" value="NZ_CP071090.1"/>
</dbReference>
<organism evidence="3 4">
    <name type="scientific">Pyxidicoccus parkwayensis</name>
    <dbReference type="NCBI Taxonomy" id="2813578"/>
    <lineage>
        <taxon>Bacteria</taxon>
        <taxon>Pseudomonadati</taxon>
        <taxon>Myxococcota</taxon>
        <taxon>Myxococcia</taxon>
        <taxon>Myxococcales</taxon>
        <taxon>Cystobacterineae</taxon>
        <taxon>Myxococcaceae</taxon>
        <taxon>Pyxidicoccus</taxon>
    </lineage>
</organism>
<sequence>MTIERGHGDLLAANVEALVNPVNTVGVMGKGLALQFKNAFPEVFTAYARACESGELIPGRMHIVQRAASPAFIIHFPTKQHWRQPSKLEYIRDGLEDLVARIRELGMRSIAIPALGCGNGGLAWAEVKPLIVQAFEPLPDVRVLLFEPAEAPTTAGPPRRGKTRR</sequence>
<reference evidence="3 4" key="1">
    <citation type="submission" date="2021-02" db="EMBL/GenBank/DDBJ databases">
        <title>De Novo genome assembly of isolated myxobacteria.</title>
        <authorList>
            <person name="Stevens D.C."/>
        </authorList>
    </citation>
    <scope>NUCLEOTIDE SEQUENCE [LARGE SCALE GENOMIC DNA]</scope>
    <source>
        <strain evidence="4">SCPEA02</strain>
    </source>
</reference>
<dbReference type="InterPro" id="IPR043472">
    <property type="entry name" value="Macro_dom-like"/>
</dbReference>
<dbReference type="Proteomes" id="UP000662747">
    <property type="component" value="Chromosome"/>
</dbReference>